<evidence type="ECO:0000313" key="12">
    <source>
        <dbReference type="Proteomes" id="UP000510869"/>
    </source>
</evidence>
<dbReference type="InterPro" id="IPR026046">
    <property type="entry name" value="UBIAD1"/>
</dbReference>
<dbReference type="GO" id="GO:0009234">
    <property type="term" value="P:menaquinone biosynthetic process"/>
    <property type="evidence" value="ECO:0007669"/>
    <property type="project" value="UniProtKB-UniPathway"/>
</dbReference>
<accession>A0A7D6CRV2</accession>
<evidence type="ECO:0000256" key="4">
    <source>
        <dbReference type="ARBA" id="ARBA00022428"/>
    </source>
</evidence>
<dbReference type="RefSeq" id="WP_180842635.1">
    <property type="nucleotide sequence ID" value="NZ_CP059154.1"/>
</dbReference>
<feature type="transmembrane region" description="Helical" evidence="9">
    <location>
        <begin position="452"/>
        <end position="472"/>
    </location>
</feature>
<evidence type="ECO:0000256" key="3">
    <source>
        <dbReference type="ARBA" id="ARBA00006252"/>
    </source>
</evidence>
<evidence type="ECO:0000256" key="2">
    <source>
        <dbReference type="ARBA" id="ARBA00004863"/>
    </source>
</evidence>
<feature type="transmembrane region" description="Helical" evidence="9">
    <location>
        <begin position="383"/>
        <end position="403"/>
    </location>
</feature>
<dbReference type="OrthoDB" id="9059at2157"/>
<keyword evidence="5 9" id="KW-0812">Transmembrane</keyword>
<dbReference type="InterPro" id="IPR000537">
    <property type="entry name" value="UbiA_prenyltransferase"/>
</dbReference>
<evidence type="ECO:0000259" key="10">
    <source>
        <dbReference type="Pfam" id="PF02525"/>
    </source>
</evidence>
<dbReference type="GO" id="GO:0005829">
    <property type="term" value="C:cytosol"/>
    <property type="evidence" value="ECO:0007669"/>
    <property type="project" value="TreeGrafter"/>
</dbReference>
<comment type="subcellular location">
    <subcellularLocation>
        <location evidence="1">Cell membrane</location>
        <topology evidence="1">Multi-pass membrane protein</topology>
    </subcellularLocation>
</comment>
<evidence type="ECO:0000256" key="6">
    <source>
        <dbReference type="ARBA" id="ARBA00022989"/>
    </source>
</evidence>
<comment type="pathway">
    <text evidence="2">Quinol/quinone metabolism; menaquinone biosynthesis.</text>
</comment>
<protein>
    <submittedName>
        <fullName evidence="11">NAD(P)H-dependent oxidoreductase</fullName>
    </submittedName>
</protein>
<evidence type="ECO:0000256" key="1">
    <source>
        <dbReference type="ARBA" id="ARBA00004651"/>
    </source>
</evidence>
<dbReference type="Proteomes" id="UP000510869">
    <property type="component" value="Chromosome"/>
</dbReference>
<dbReference type="PANTHER" id="PTHR10204:SF34">
    <property type="entry name" value="NAD(P)H DEHYDROGENASE [QUINONE] 1 ISOFORM 1"/>
    <property type="match status" value="1"/>
</dbReference>
<feature type="transmembrane region" description="Helical" evidence="9">
    <location>
        <begin position="213"/>
        <end position="232"/>
    </location>
</feature>
<feature type="transmembrane region" description="Helical" evidence="9">
    <location>
        <begin position="484"/>
        <end position="504"/>
    </location>
</feature>
<dbReference type="Pfam" id="PF02525">
    <property type="entry name" value="Flavodoxin_2"/>
    <property type="match status" value="1"/>
</dbReference>
<dbReference type="InterPro" id="IPR044878">
    <property type="entry name" value="UbiA_sf"/>
</dbReference>
<proteinExistence type="inferred from homology"/>
<dbReference type="KEGG" id="nay:HYG81_07705"/>
<dbReference type="PANTHER" id="PTHR10204">
    <property type="entry name" value="NAD P H OXIDOREDUCTASE-RELATED"/>
    <property type="match status" value="1"/>
</dbReference>
<reference evidence="11 12" key="1">
    <citation type="submission" date="2020-07" db="EMBL/GenBank/DDBJ databases">
        <title>Natrinema (YPL30) sp. nov. and Haloterrigena xxxxxx (YPL8) sp. nov., isolated from a salt mine.</title>
        <authorList>
            <person name="Cui H."/>
        </authorList>
    </citation>
    <scope>NUCLEOTIDE SEQUENCE [LARGE SCALE GENOMIC DNA]</scope>
    <source>
        <strain evidence="11 12">YPL13</strain>
    </source>
</reference>
<dbReference type="GO" id="GO:0004659">
    <property type="term" value="F:prenyltransferase activity"/>
    <property type="evidence" value="ECO:0007669"/>
    <property type="project" value="InterPro"/>
</dbReference>
<evidence type="ECO:0000256" key="8">
    <source>
        <dbReference type="ARBA" id="ARBA00023136"/>
    </source>
</evidence>
<gene>
    <name evidence="11" type="ORF">HYG81_07705</name>
</gene>
<evidence type="ECO:0000256" key="7">
    <source>
        <dbReference type="ARBA" id="ARBA00023002"/>
    </source>
</evidence>
<dbReference type="Gene3D" id="3.40.50.360">
    <property type="match status" value="1"/>
</dbReference>
<dbReference type="CDD" id="cd13962">
    <property type="entry name" value="PT_UbiA_UBIAD1"/>
    <property type="match status" value="1"/>
</dbReference>
<dbReference type="InterPro" id="IPR003680">
    <property type="entry name" value="Flavodoxin_fold"/>
</dbReference>
<name>A0A7D6CRV2_9EURY</name>
<feature type="transmembrane region" description="Helical" evidence="9">
    <location>
        <begin position="304"/>
        <end position="321"/>
    </location>
</feature>
<feature type="transmembrane region" description="Helical" evidence="9">
    <location>
        <begin position="357"/>
        <end position="377"/>
    </location>
</feature>
<keyword evidence="4" id="KW-0474">Menaquinone biosynthesis</keyword>
<feature type="transmembrane region" description="Helical" evidence="9">
    <location>
        <begin position="244"/>
        <end position="266"/>
    </location>
</feature>
<keyword evidence="7" id="KW-0560">Oxidoreductase</keyword>
<dbReference type="GeneID" id="56143080"/>
<dbReference type="UniPathway" id="UPA00079"/>
<dbReference type="Gene3D" id="1.20.120.1780">
    <property type="entry name" value="UbiA prenyltransferase"/>
    <property type="match status" value="1"/>
</dbReference>
<feature type="domain" description="Flavodoxin-like fold" evidence="10">
    <location>
        <begin position="1"/>
        <end position="183"/>
    </location>
</feature>
<keyword evidence="6 9" id="KW-1133">Transmembrane helix</keyword>
<dbReference type="Gene3D" id="1.10.357.140">
    <property type="entry name" value="UbiA prenyltransferase"/>
    <property type="match status" value="1"/>
</dbReference>
<comment type="similarity">
    <text evidence="3">Belongs to the NAD(P)H dehydrogenase (quinone) family.</text>
</comment>
<organism evidence="11 12">
    <name type="scientific">Natrinema zhouii</name>
    <dbReference type="NCBI Taxonomy" id="1710539"/>
    <lineage>
        <taxon>Archaea</taxon>
        <taxon>Methanobacteriati</taxon>
        <taxon>Methanobacteriota</taxon>
        <taxon>Stenosarchaea group</taxon>
        <taxon>Halobacteria</taxon>
        <taxon>Halobacteriales</taxon>
        <taxon>Natrialbaceae</taxon>
        <taxon>Natrinema</taxon>
    </lineage>
</organism>
<dbReference type="AlphaFoldDB" id="A0A7D6CRV2"/>
<sequence>MNVLVVLGHPRTDSFCAALADSYVDGAREAGVDVRRLDLAGLKFDPHVRTESPEEQPLEDDLEMAQRHIEWADHLAFVYPNWWGTMPALLKGFFDRVFTPGFAFSHYEDGEGAGHRKLLNDKTAELLVTMDTPKWVYRWILRQPGTNAVKRATLGYAGVRTTRVTNIGPVEDSSPAERDEWLERATRLGRQLADGPESSTTRAKRRVTTWLKALRLQFYPMAWIAYTVGALAATGSDGIFTSAIYWAGFCFLFFLEAATVLSNEYFDYETDRRNTFAGPFTGGSRVLVDGELDRSALRAGIRNAIVLTAIAALAALAFGVGSPLTMAAVMGVLAVLALGYTMPPLQLSYRTLGELDVAATHSVGVLLLGFVAFGGSWRDPLPWLLGLPFFLSILPSIILAGVPDYEADRAAGKETLAVRFGVDGAATVAIATALLAAATSVLLYAAEVIPHAYGPLVALSVPHAIVIGWLVRDRLESSAMPGRIDRLMAASLGYIVWFGVVPLLELL</sequence>
<dbReference type="GO" id="GO:0005886">
    <property type="term" value="C:plasma membrane"/>
    <property type="evidence" value="ECO:0007669"/>
    <property type="project" value="UniProtKB-SubCell"/>
</dbReference>
<evidence type="ECO:0000313" key="11">
    <source>
        <dbReference type="EMBL" id="QLK27474.1"/>
    </source>
</evidence>
<dbReference type="EMBL" id="CP059154">
    <property type="protein sequence ID" value="QLK27474.1"/>
    <property type="molecule type" value="Genomic_DNA"/>
</dbReference>
<dbReference type="InterPro" id="IPR051545">
    <property type="entry name" value="NAD(P)H_dehydrogenase_qn"/>
</dbReference>
<keyword evidence="12" id="KW-1185">Reference proteome</keyword>
<dbReference type="GO" id="GO:0003955">
    <property type="term" value="F:NAD(P)H dehydrogenase (quinone) activity"/>
    <property type="evidence" value="ECO:0007669"/>
    <property type="project" value="TreeGrafter"/>
</dbReference>
<feature type="transmembrane region" description="Helical" evidence="9">
    <location>
        <begin position="424"/>
        <end position="446"/>
    </location>
</feature>
<dbReference type="Pfam" id="PF01040">
    <property type="entry name" value="UbiA"/>
    <property type="match status" value="1"/>
</dbReference>
<dbReference type="SUPFAM" id="SSF52218">
    <property type="entry name" value="Flavoproteins"/>
    <property type="match status" value="1"/>
</dbReference>
<evidence type="ECO:0000256" key="9">
    <source>
        <dbReference type="SAM" id="Phobius"/>
    </source>
</evidence>
<dbReference type="InterPro" id="IPR029039">
    <property type="entry name" value="Flavoprotein-like_sf"/>
</dbReference>
<feature type="transmembrane region" description="Helical" evidence="9">
    <location>
        <begin position="327"/>
        <end position="345"/>
    </location>
</feature>
<keyword evidence="8 9" id="KW-0472">Membrane</keyword>
<evidence type="ECO:0000256" key="5">
    <source>
        <dbReference type="ARBA" id="ARBA00022692"/>
    </source>
</evidence>